<dbReference type="PROSITE" id="PS01186">
    <property type="entry name" value="EGF_2"/>
    <property type="match status" value="1"/>
</dbReference>
<reference evidence="4" key="2">
    <citation type="journal article" date="2023" name="IMA Fungus">
        <title>Comparative genomic study of the Penicillium genus elucidates a diverse pangenome and 15 lateral gene transfer events.</title>
        <authorList>
            <person name="Petersen C."/>
            <person name="Sorensen T."/>
            <person name="Nielsen M.R."/>
            <person name="Sondergaard T.E."/>
            <person name="Sorensen J.L."/>
            <person name="Fitzpatrick D.A."/>
            <person name="Frisvad J.C."/>
            <person name="Nielsen K.L."/>
        </authorList>
    </citation>
    <scope>NUCLEOTIDE SEQUENCE</scope>
    <source>
        <strain evidence="4">IBT 16125</strain>
    </source>
</reference>
<gene>
    <name evidence="4" type="ORF">N7458_001264</name>
</gene>
<evidence type="ECO:0000256" key="1">
    <source>
        <dbReference type="ARBA" id="ARBA00022729"/>
    </source>
</evidence>
<dbReference type="InterPro" id="IPR000742">
    <property type="entry name" value="EGF"/>
</dbReference>
<feature type="domain" description="EGF-like" evidence="3">
    <location>
        <begin position="40"/>
        <end position="51"/>
    </location>
</feature>
<dbReference type="InterPro" id="IPR023296">
    <property type="entry name" value="Glyco_hydro_beta-prop_sf"/>
</dbReference>
<dbReference type="RefSeq" id="XP_056768754.1">
    <property type="nucleotide sequence ID" value="XM_056904647.1"/>
</dbReference>
<sequence length="391" mass="42899">MKHFVQLTLLASALGLLPQALACTNDEDCGLNGVCNNNTCICDPGWTGNDCGRLDLRPGPRANGYNLTGQGTSSWCNGILRDPQIKDLYHLIVSEFTHGCGLDYWSPYSRIIRAESTTGPLGPYTFKQEIAPSFAHNPSVIWSEKDQRYLMYNIGCPQQVPSTCQNVDFTCGPGNAINGESGISVWSSPDLYNWTYHGQVFPGTDNNAWDADITNPAPLHLRYTPRNPASARGAPTILAYRGCPYNCSGAELITIATAPDYTSPYTPIHPSAPIFPEPSEDPFIWEDRRGNFHMLVHSLLPDAGFGDGPNVGRHAYARSWAGPWTFNNNSVAFTTSVEFEDGSIVEYFRRERPSLFFSEDGEMRPLLLSTGVQEVGEGASYSLIQPIGDGL</sequence>
<organism evidence="4 5">
    <name type="scientific">Penicillium daleae</name>
    <dbReference type="NCBI Taxonomy" id="63821"/>
    <lineage>
        <taxon>Eukaryota</taxon>
        <taxon>Fungi</taxon>
        <taxon>Dikarya</taxon>
        <taxon>Ascomycota</taxon>
        <taxon>Pezizomycotina</taxon>
        <taxon>Eurotiomycetes</taxon>
        <taxon>Eurotiomycetidae</taxon>
        <taxon>Eurotiales</taxon>
        <taxon>Aspergillaceae</taxon>
        <taxon>Penicillium</taxon>
    </lineage>
</organism>
<dbReference type="AlphaFoldDB" id="A0AAD6G611"/>
<proteinExistence type="predicted"/>
<dbReference type="SUPFAM" id="SSF75005">
    <property type="entry name" value="Arabinanase/levansucrase/invertase"/>
    <property type="match status" value="2"/>
</dbReference>
<dbReference type="Proteomes" id="UP001213681">
    <property type="component" value="Unassembled WGS sequence"/>
</dbReference>
<feature type="chain" id="PRO_5041946780" description="EGF-like domain-containing protein" evidence="2">
    <location>
        <begin position="23"/>
        <end position="391"/>
    </location>
</feature>
<dbReference type="Pfam" id="PF23106">
    <property type="entry name" value="EGF_Teneurin"/>
    <property type="match status" value="1"/>
</dbReference>
<dbReference type="EMBL" id="JAPVEA010000002">
    <property type="protein sequence ID" value="KAJ5459712.1"/>
    <property type="molecule type" value="Genomic_DNA"/>
</dbReference>
<protein>
    <recommendedName>
        <fullName evidence="3">EGF-like domain-containing protein</fullName>
    </recommendedName>
</protein>
<accession>A0AAD6G611</accession>
<keyword evidence="5" id="KW-1185">Reference proteome</keyword>
<comment type="caution">
    <text evidence="4">The sequence shown here is derived from an EMBL/GenBank/DDBJ whole genome shotgun (WGS) entry which is preliminary data.</text>
</comment>
<dbReference type="GeneID" id="81594890"/>
<feature type="signal peptide" evidence="2">
    <location>
        <begin position="1"/>
        <end position="22"/>
    </location>
</feature>
<name>A0AAD6G611_9EURO</name>
<dbReference type="Gene3D" id="2.115.10.20">
    <property type="entry name" value="Glycosyl hydrolase domain, family 43"/>
    <property type="match status" value="1"/>
</dbReference>
<keyword evidence="1 2" id="KW-0732">Signal</keyword>
<evidence type="ECO:0000259" key="3">
    <source>
        <dbReference type="PROSITE" id="PS01186"/>
    </source>
</evidence>
<evidence type="ECO:0000313" key="4">
    <source>
        <dbReference type="EMBL" id="KAJ5459712.1"/>
    </source>
</evidence>
<evidence type="ECO:0000313" key="5">
    <source>
        <dbReference type="Proteomes" id="UP001213681"/>
    </source>
</evidence>
<reference evidence="4" key="1">
    <citation type="submission" date="2022-12" db="EMBL/GenBank/DDBJ databases">
        <authorList>
            <person name="Petersen C."/>
        </authorList>
    </citation>
    <scope>NUCLEOTIDE SEQUENCE</scope>
    <source>
        <strain evidence="4">IBT 16125</strain>
    </source>
</reference>
<evidence type="ECO:0000256" key="2">
    <source>
        <dbReference type="SAM" id="SignalP"/>
    </source>
</evidence>
<dbReference type="CDD" id="cd08994">
    <property type="entry name" value="GH43_62_32_68_117_130-like"/>
    <property type="match status" value="1"/>
</dbReference>